<dbReference type="InterPro" id="IPR045464">
    <property type="entry name" value="Hrt3/FBXO9_C"/>
</dbReference>
<reference evidence="5 6" key="1">
    <citation type="submission" date="2016-07" db="EMBL/GenBank/DDBJ databases">
        <title>Pervasive Adenine N6-methylation of Active Genes in Fungi.</title>
        <authorList>
            <consortium name="DOE Joint Genome Institute"/>
            <person name="Mondo S.J."/>
            <person name="Dannebaum R.O."/>
            <person name="Kuo R.C."/>
            <person name="Labutti K."/>
            <person name="Haridas S."/>
            <person name="Kuo A."/>
            <person name="Salamov A."/>
            <person name="Ahrendt S.R."/>
            <person name="Lipzen A."/>
            <person name="Sullivan W."/>
            <person name="Andreopoulos W.B."/>
            <person name="Clum A."/>
            <person name="Lindquist E."/>
            <person name="Daum C."/>
            <person name="Ramamoorthy G.K."/>
            <person name="Gryganskyi A."/>
            <person name="Culley D."/>
            <person name="Magnuson J.K."/>
            <person name="James T.Y."/>
            <person name="O'Malley M.A."/>
            <person name="Stajich J.E."/>
            <person name="Spatafora J.W."/>
            <person name="Visel A."/>
            <person name="Grigoriev I.V."/>
        </authorList>
    </citation>
    <scope>NUCLEOTIDE SEQUENCE [LARGE SCALE GENOMIC DNA]</scope>
    <source>
        <strain evidence="5 6">NRRL 1336</strain>
    </source>
</reference>
<name>A0A1X2J0H4_9FUNG</name>
<dbReference type="STRING" id="90262.A0A1X2J0H4"/>
<dbReference type="GO" id="GO:0031146">
    <property type="term" value="P:SCF-dependent proteasomal ubiquitin-dependent protein catabolic process"/>
    <property type="evidence" value="ECO:0007669"/>
    <property type="project" value="TreeGrafter"/>
</dbReference>
<dbReference type="PROSITE" id="PS50005">
    <property type="entry name" value="TPR"/>
    <property type="match status" value="1"/>
</dbReference>
<dbReference type="Pfam" id="PF19270">
    <property type="entry name" value="FBO_C"/>
    <property type="match status" value="1"/>
</dbReference>
<gene>
    <name evidence="5" type="ORF">BCR42DRAFT_445115</name>
</gene>
<sequence>MSPSIHSSKEIITPFVSTSTSSSSSFQSSSQLLAMKKYTEGILLEKQGSLSQAFTCFQQAFKLDPDVDITYTYQKRRKSSLINSVADADDEDEESNGGADHVTSTTVSSTLLSIDDCIQNIGQDALSYKPLKKSKSVWIVKLPGEVIVHILCHLVIQSLGSIAQFALVCKPFFLLTRSPTLWRFACSYLFCKSDMTLMESRQQQLSLIDNYQNRWMYMIKVRPRVRYDGVYIATCQYVRPGEASDSAWTRPVHLVTYYRYLRFFPDGRVLNFISNEEPIKVIHSLVSSSSHRRQLFRGTFVWDGKSKVLIRVKEDMRQDEEFMINLTINHPYSEICPGKIKTTKRRPYKLTWDSYTSRKVVGVEQINTYDLKFMKPFIFSAVNSYRVEF</sequence>
<dbReference type="EMBL" id="MCGE01000001">
    <property type="protein sequence ID" value="ORZ25326.1"/>
    <property type="molecule type" value="Genomic_DNA"/>
</dbReference>
<evidence type="ECO:0000313" key="6">
    <source>
        <dbReference type="Proteomes" id="UP000193560"/>
    </source>
</evidence>
<dbReference type="PANTHER" id="PTHR12874">
    <property type="entry name" value="F-BOX ONLY PROTEIN 48-RELATED"/>
    <property type="match status" value="1"/>
</dbReference>
<feature type="region of interest" description="Disordered" evidence="3">
    <location>
        <begin position="84"/>
        <end position="103"/>
    </location>
</feature>
<dbReference type="Proteomes" id="UP000193560">
    <property type="component" value="Unassembled WGS sequence"/>
</dbReference>
<dbReference type="GO" id="GO:0005737">
    <property type="term" value="C:cytoplasm"/>
    <property type="evidence" value="ECO:0007669"/>
    <property type="project" value="TreeGrafter"/>
</dbReference>
<evidence type="ECO:0000313" key="5">
    <source>
        <dbReference type="EMBL" id="ORZ25326.1"/>
    </source>
</evidence>
<dbReference type="AlphaFoldDB" id="A0A1X2J0H4"/>
<evidence type="ECO:0000256" key="1">
    <source>
        <dbReference type="ARBA" id="ARBA00022786"/>
    </source>
</evidence>
<dbReference type="InterPro" id="IPR001810">
    <property type="entry name" value="F-box_dom"/>
</dbReference>
<organism evidence="5 6">
    <name type="scientific">Absidia repens</name>
    <dbReference type="NCBI Taxonomy" id="90262"/>
    <lineage>
        <taxon>Eukaryota</taxon>
        <taxon>Fungi</taxon>
        <taxon>Fungi incertae sedis</taxon>
        <taxon>Mucoromycota</taxon>
        <taxon>Mucoromycotina</taxon>
        <taxon>Mucoromycetes</taxon>
        <taxon>Mucorales</taxon>
        <taxon>Cunninghamellaceae</taxon>
        <taxon>Absidia</taxon>
    </lineage>
</organism>
<keyword evidence="6" id="KW-1185">Reference proteome</keyword>
<proteinExistence type="predicted"/>
<dbReference type="GO" id="GO:0019005">
    <property type="term" value="C:SCF ubiquitin ligase complex"/>
    <property type="evidence" value="ECO:0007669"/>
    <property type="project" value="TreeGrafter"/>
</dbReference>
<dbReference type="OrthoDB" id="2117972at2759"/>
<dbReference type="PANTHER" id="PTHR12874:SF9">
    <property type="entry name" value="F-BOX ONLY PROTEIN 48"/>
    <property type="match status" value="1"/>
</dbReference>
<feature type="repeat" description="TPR" evidence="2">
    <location>
        <begin position="34"/>
        <end position="67"/>
    </location>
</feature>
<comment type="caution">
    <text evidence="5">The sequence shown here is derived from an EMBL/GenBank/DDBJ whole genome shotgun (WGS) entry which is preliminary data.</text>
</comment>
<dbReference type="PROSITE" id="PS50181">
    <property type="entry name" value="FBOX"/>
    <property type="match status" value="1"/>
</dbReference>
<protein>
    <recommendedName>
        <fullName evidence="4">F-box domain-containing protein</fullName>
    </recommendedName>
</protein>
<accession>A0A1X2J0H4</accession>
<evidence type="ECO:0000259" key="4">
    <source>
        <dbReference type="PROSITE" id="PS50181"/>
    </source>
</evidence>
<keyword evidence="1" id="KW-0833">Ubl conjugation pathway</keyword>
<dbReference type="SUPFAM" id="SSF81383">
    <property type="entry name" value="F-box domain"/>
    <property type="match status" value="1"/>
</dbReference>
<dbReference type="Pfam" id="PF12937">
    <property type="entry name" value="F-box-like"/>
    <property type="match status" value="1"/>
</dbReference>
<dbReference type="CDD" id="cd22089">
    <property type="entry name" value="F-box_FBXO9"/>
    <property type="match status" value="1"/>
</dbReference>
<keyword evidence="2" id="KW-0802">TPR repeat</keyword>
<evidence type="ECO:0000256" key="2">
    <source>
        <dbReference type="PROSITE-ProRule" id="PRU00339"/>
    </source>
</evidence>
<dbReference type="InterPro" id="IPR036047">
    <property type="entry name" value="F-box-like_dom_sf"/>
</dbReference>
<dbReference type="Gene3D" id="1.20.1280.50">
    <property type="match status" value="1"/>
</dbReference>
<feature type="domain" description="F-box" evidence="4">
    <location>
        <begin position="136"/>
        <end position="185"/>
    </location>
</feature>
<dbReference type="InterPro" id="IPR019734">
    <property type="entry name" value="TPR_rpt"/>
</dbReference>
<evidence type="ECO:0000256" key="3">
    <source>
        <dbReference type="SAM" id="MobiDB-lite"/>
    </source>
</evidence>